<keyword evidence="6" id="KW-1185">Reference proteome</keyword>
<feature type="binding site" evidence="4">
    <location>
        <position position="170"/>
    </location>
    <ligand>
        <name>Fe cation</name>
        <dbReference type="ChEBI" id="CHEBI:24875"/>
        <label>2</label>
    </ligand>
</feature>
<dbReference type="InterPro" id="IPR012348">
    <property type="entry name" value="RNR-like"/>
</dbReference>
<dbReference type="CDD" id="cd01049">
    <property type="entry name" value="RNRR2"/>
    <property type="match status" value="1"/>
</dbReference>
<feature type="binding site" evidence="4">
    <location>
        <position position="204"/>
    </location>
    <ligand>
        <name>Fe cation</name>
        <dbReference type="ChEBI" id="CHEBI:24875"/>
        <label>2</label>
    </ligand>
</feature>
<evidence type="ECO:0000256" key="3">
    <source>
        <dbReference type="PIRSR" id="PIRSR000355-1"/>
    </source>
</evidence>
<feature type="active site" evidence="3">
    <location>
        <position position="117"/>
    </location>
</feature>
<dbReference type="AlphaFoldDB" id="A0A2U8BRA5"/>
<sequence>MHQDDRNVSFTKPNTLLTAEVGYKPFRYPWAYEIWLQQQQMHWLAAEVTMGDDISDWNVLNEAERHLITQVLRFFTQADSDVATICYLKYLKFFKPTEVVMMLLCIANTETIHMDAYSHLLESLGLPQIEYKAFLKFEEMLTKHEFLFQFNMDSPHEVAKTLAVYGAFTEGLQLFASFAMLINFQRFGKMKGLGQIVAWSIRDELLHTEAMIMLFHQFIEEYPEAWTKKLHTEITEACINVVKNEDAFIDLAFGIVKEVHGLSANDMRQYIRFIANTRTKQLRIAPPFPEVTVNPLAWMDEIVVAPQFTNFFEQRPTAQYGRAATSESWEDVF</sequence>
<dbReference type="EMBL" id="CP025989">
    <property type="protein sequence ID" value="AWD32867.1"/>
    <property type="molecule type" value="Genomic_DNA"/>
</dbReference>
<feature type="binding site" evidence="4">
    <location>
        <position position="110"/>
    </location>
    <ligand>
        <name>Fe cation</name>
        <dbReference type="ChEBI" id="CHEBI:24875"/>
        <label>2</label>
    </ligand>
</feature>
<organism evidence="5 6">
    <name type="scientific">Candidatus Fokinia solitaria</name>
    <dbReference type="NCBI Taxonomy" id="1802984"/>
    <lineage>
        <taxon>Bacteria</taxon>
        <taxon>Pseudomonadati</taxon>
        <taxon>Pseudomonadota</taxon>
        <taxon>Alphaproteobacteria</taxon>
        <taxon>Rickettsiales</taxon>
        <taxon>Candidatus Midichloriaceae</taxon>
        <taxon>Candidatus Fokinia</taxon>
    </lineage>
</organism>
<comment type="similarity">
    <text evidence="1 2">Belongs to the ribonucleoside diphosphate reductase small chain family.</text>
</comment>
<keyword evidence="2" id="KW-0215">Deoxyribonucleotide synthesis</keyword>
<name>A0A2U8BRA5_9RICK</name>
<feature type="binding site" evidence="4">
    <location>
        <position position="110"/>
    </location>
    <ligand>
        <name>Fe cation</name>
        <dbReference type="ChEBI" id="CHEBI:24875"/>
        <label>1</label>
    </ligand>
</feature>
<dbReference type="GO" id="GO:0009263">
    <property type="term" value="P:deoxyribonucleotide biosynthetic process"/>
    <property type="evidence" value="ECO:0007669"/>
    <property type="project" value="UniProtKB-KW"/>
</dbReference>
<proteinExistence type="inferred from homology"/>
<evidence type="ECO:0000313" key="6">
    <source>
        <dbReference type="Proteomes" id="UP000244519"/>
    </source>
</evidence>
<feature type="binding site" evidence="4">
    <location>
        <position position="79"/>
    </location>
    <ligand>
        <name>Fe cation</name>
        <dbReference type="ChEBI" id="CHEBI:24875"/>
        <label>1</label>
    </ligand>
</feature>
<feature type="binding site" evidence="4">
    <location>
        <position position="207"/>
    </location>
    <ligand>
        <name>Fe cation</name>
        <dbReference type="ChEBI" id="CHEBI:24875"/>
        <label>2</label>
    </ligand>
</feature>
<evidence type="ECO:0000256" key="4">
    <source>
        <dbReference type="PIRSR" id="PIRSR000355-2"/>
    </source>
</evidence>
<evidence type="ECO:0000256" key="2">
    <source>
        <dbReference type="PIRNR" id="PIRNR000355"/>
    </source>
</evidence>
<comment type="cofactor">
    <cofactor evidence="2 4">
        <name>Fe cation</name>
        <dbReference type="ChEBI" id="CHEBI:24875"/>
    </cofactor>
    <text evidence="2 4">Binds 2 iron ions per subunit.</text>
</comment>
<dbReference type="InterPro" id="IPR033909">
    <property type="entry name" value="RNR_small"/>
</dbReference>
<keyword evidence="2 4" id="KW-0408">Iron</keyword>
<comment type="function">
    <text evidence="2">Provides the precursors necessary for DNA synthesis. Catalyzes the biosynthesis of deoxyribonucleotides from the corresponding ribonucleotides.</text>
</comment>
<dbReference type="Proteomes" id="UP000244519">
    <property type="component" value="Chromosome"/>
</dbReference>
<dbReference type="OrthoDB" id="9766544at2"/>
<dbReference type="PANTHER" id="PTHR23409">
    <property type="entry name" value="RIBONUCLEOSIDE-DIPHOSPHATE REDUCTASE SMALL CHAIN"/>
    <property type="match status" value="1"/>
</dbReference>
<dbReference type="NCBIfam" id="NF007186">
    <property type="entry name" value="PRK09614.1-5"/>
    <property type="match status" value="1"/>
</dbReference>
<dbReference type="PIRSF" id="PIRSF000355">
    <property type="entry name" value="NrdB"/>
    <property type="match status" value="1"/>
</dbReference>
<dbReference type="EC" id="1.17.4.1" evidence="2"/>
<comment type="catalytic activity">
    <reaction evidence="2">
        <text>a 2'-deoxyribonucleoside 5'-diphosphate + [thioredoxin]-disulfide + H2O = a ribonucleoside 5'-diphosphate + [thioredoxin]-dithiol</text>
        <dbReference type="Rhea" id="RHEA:23252"/>
        <dbReference type="Rhea" id="RHEA-COMP:10698"/>
        <dbReference type="Rhea" id="RHEA-COMP:10700"/>
        <dbReference type="ChEBI" id="CHEBI:15377"/>
        <dbReference type="ChEBI" id="CHEBI:29950"/>
        <dbReference type="ChEBI" id="CHEBI:50058"/>
        <dbReference type="ChEBI" id="CHEBI:57930"/>
        <dbReference type="ChEBI" id="CHEBI:73316"/>
        <dbReference type="EC" id="1.17.4.1"/>
    </reaction>
</comment>
<dbReference type="RefSeq" id="WP_108672916.1">
    <property type="nucleotide sequence ID" value="NZ_CP025989.1"/>
</dbReference>
<dbReference type="KEGG" id="fso:Fsol_00054"/>
<gene>
    <name evidence="5" type="ORF">Fsol_00054</name>
</gene>
<evidence type="ECO:0000256" key="1">
    <source>
        <dbReference type="ARBA" id="ARBA00009303"/>
    </source>
</evidence>
<dbReference type="InterPro" id="IPR000358">
    <property type="entry name" value="RNR_small_fam"/>
</dbReference>
<dbReference type="UniPathway" id="UPA00326"/>
<dbReference type="Pfam" id="PF00268">
    <property type="entry name" value="Ribonuc_red_sm"/>
    <property type="match status" value="1"/>
</dbReference>
<dbReference type="GO" id="GO:0046872">
    <property type="term" value="F:metal ion binding"/>
    <property type="evidence" value="ECO:0007669"/>
    <property type="project" value="UniProtKB-KW"/>
</dbReference>
<dbReference type="Gene3D" id="1.10.620.20">
    <property type="entry name" value="Ribonucleotide Reductase, subunit A"/>
    <property type="match status" value="1"/>
</dbReference>
<accession>A0A2U8BRA5</accession>
<reference evidence="5 6" key="1">
    <citation type="journal article" date="2018" name="Genome Biol. Evol.">
        <title>The Genome Sequence of "Candidatus Fokinia solitaria": Insights on Reductive Evolution in Rickettsiales.</title>
        <authorList>
            <person name="Floriano A.M."/>
            <person name="Castelli M."/>
            <person name="Krenek S."/>
            <person name="Berendonk T.U."/>
            <person name="Bazzocchi C."/>
            <person name="Petroni G."/>
            <person name="Sassera D."/>
        </authorList>
    </citation>
    <scope>NUCLEOTIDE SEQUENCE [LARGE SCALE GENOMIC DNA]</scope>
    <source>
        <strain evidence="5">Rio ETE_ALG 3VII</strain>
    </source>
</reference>
<dbReference type="InterPro" id="IPR009078">
    <property type="entry name" value="Ferritin-like_SF"/>
</dbReference>
<feature type="binding site" evidence="4">
    <location>
        <position position="113"/>
    </location>
    <ligand>
        <name>Fe cation</name>
        <dbReference type="ChEBI" id="CHEBI:24875"/>
        <label>1</label>
    </ligand>
</feature>
<keyword evidence="2" id="KW-0560">Oxidoreductase</keyword>
<dbReference type="GO" id="GO:0004748">
    <property type="term" value="F:ribonucleoside-diphosphate reductase activity, thioredoxin disulfide as acceptor"/>
    <property type="evidence" value="ECO:0007669"/>
    <property type="project" value="UniProtKB-EC"/>
</dbReference>
<protein>
    <recommendedName>
        <fullName evidence="2">Ribonucleoside-diphosphate reductase subunit beta</fullName>
        <ecNumber evidence="2">1.17.4.1</ecNumber>
    </recommendedName>
</protein>
<evidence type="ECO:0000313" key="5">
    <source>
        <dbReference type="EMBL" id="AWD32867.1"/>
    </source>
</evidence>
<dbReference type="PANTHER" id="PTHR23409:SF18">
    <property type="entry name" value="RIBONUCLEOSIDE-DIPHOSPHATE REDUCTASE SUBUNIT M2"/>
    <property type="match status" value="1"/>
</dbReference>
<keyword evidence="2 4" id="KW-0479">Metal-binding</keyword>
<dbReference type="SUPFAM" id="SSF47240">
    <property type="entry name" value="Ferritin-like"/>
    <property type="match status" value="1"/>
</dbReference>